<name>A0ACC1KFA3_9FUNG</name>
<reference evidence="1" key="1">
    <citation type="submission" date="2022-07" db="EMBL/GenBank/DDBJ databases">
        <title>Phylogenomic reconstructions and comparative analyses of Kickxellomycotina fungi.</title>
        <authorList>
            <person name="Reynolds N.K."/>
            <person name="Stajich J.E."/>
            <person name="Barry K."/>
            <person name="Grigoriev I.V."/>
            <person name="Crous P."/>
            <person name="Smith M.E."/>
        </authorList>
    </citation>
    <scope>NUCLEOTIDE SEQUENCE</scope>
    <source>
        <strain evidence="1">BCRC 34780</strain>
    </source>
</reference>
<dbReference type="EMBL" id="JANBUN010003844">
    <property type="protein sequence ID" value="KAJ2789219.1"/>
    <property type="molecule type" value="Genomic_DNA"/>
</dbReference>
<evidence type="ECO:0000313" key="1">
    <source>
        <dbReference type="EMBL" id="KAJ2789219.1"/>
    </source>
</evidence>
<feature type="non-terminal residue" evidence="1">
    <location>
        <position position="175"/>
    </location>
</feature>
<sequence length="175" mass="18543">FGIDDDDDPPEYTALPLPSEASLDAGAGAPIVRVQPQHMVINPSDPRSQYTRHYLAHGAGAAPPPPPPAAAASGPVPVLPRPRPPPRLGALQERFDPLRVAYNHPADAVGAPWSQPPRSSSSLQVSQYTAVCPMCRNSGWLLYRVACACPAGRAKRAASPRSHSSSLIGFLDDML</sequence>
<feature type="non-terminal residue" evidence="1">
    <location>
        <position position="1"/>
    </location>
</feature>
<evidence type="ECO:0000313" key="2">
    <source>
        <dbReference type="Proteomes" id="UP001140087"/>
    </source>
</evidence>
<dbReference type="Proteomes" id="UP001140087">
    <property type="component" value="Unassembled WGS sequence"/>
</dbReference>
<proteinExistence type="predicted"/>
<comment type="caution">
    <text evidence="1">The sequence shown here is derived from an EMBL/GenBank/DDBJ whole genome shotgun (WGS) entry which is preliminary data.</text>
</comment>
<organism evidence="1 2">
    <name type="scientific">Coemansia helicoidea</name>
    <dbReference type="NCBI Taxonomy" id="1286919"/>
    <lineage>
        <taxon>Eukaryota</taxon>
        <taxon>Fungi</taxon>
        <taxon>Fungi incertae sedis</taxon>
        <taxon>Zoopagomycota</taxon>
        <taxon>Kickxellomycotina</taxon>
        <taxon>Kickxellomycetes</taxon>
        <taxon>Kickxellales</taxon>
        <taxon>Kickxellaceae</taxon>
        <taxon>Coemansia</taxon>
    </lineage>
</organism>
<keyword evidence="2" id="KW-1185">Reference proteome</keyword>
<accession>A0ACC1KFA3</accession>
<protein>
    <submittedName>
        <fullName evidence="1">Uncharacterized protein</fullName>
    </submittedName>
</protein>
<gene>
    <name evidence="1" type="ORF">H4R21_006798</name>
</gene>